<dbReference type="SUPFAM" id="SSF53448">
    <property type="entry name" value="Nucleotide-diphospho-sugar transferases"/>
    <property type="match status" value="1"/>
</dbReference>
<dbReference type="Proteomes" id="UP001139353">
    <property type="component" value="Unassembled WGS sequence"/>
</dbReference>
<dbReference type="InterPro" id="IPR029044">
    <property type="entry name" value="Nucleotide-diphossugar_trans"/>
</dbReference>
<evidence type="ECO:0000313" key="2">
    <source>
        <dbReference type="EMBL" id="MCK9685868.1"/>
    </source>
</evidence>
<comment type="caution">
    <text evidence="2">The sequence shown here is derived from an EMBL/GenBank/DDBJ whole genome shotgun (WGS) entry which is preliminary data.</text>
</comment>
<dbReference type="PANTHER" id="PTHR43179:SF7">
    <property type="entry name" value="RHAMNOSYLTRANSFERASE WBBL"/>
    <property type="match status" value="1"/>
</dbReference>
<dbReference type="AlphaFoldDB" id="A0A9X1YGY1"/>
<dbReference type="PANTHER" id="PTHR43179">
    <property type="entry name" value="RHAMNOSYLTRANSFERASE WBBL"/>
    <property type="match status" value="1"/>
</dbReference>
<feature type="domain" description="Glycosyltransferase 2-like" evidence="1">
    <location>
        <begin position="13"/>
        <end position="109"/>
    </location>
</feature>
<protein>
    <submittedName>
        <fullName evidence="2">Glycosyltransferase family 2 protein</fullName>
    </submittedName>
</protein>
<dbReference type="Pfam" id="PF00535">
    <property type="entry name" value="Glycos_transf_2"/>
    <property type="match status" value="1"/>
</dbReference>
<accession>A0A9X1YGY1</accession>
<sequence length="293" mass="33158">MDKALAPIGGGDVIVVDNASRDGSAEFLRQDRPHVTLIESGANLGFGRANNLALDRIKSRYLLLLNTDAFVPPDALVGPLEYMEAHPECGVLGVRLVGRDGEPQPGCRYFPTPLNSFWARAGFTRRFGFPRMVDDVKWDHRDTRECDWVPGCYYLTRREVLERVGLFDPRFFLYYEEVDHCREVKNAGWRVVFWPHVDVVHLGGESAKSEGVINKSRQLDDLQLESGFLYYRKHHGLAGALAFLALEELADVIVLLKIAFMAKGWQRAREVMDHMRAMFRTASITGFGRAGTR</sequence>
<proteinExistence type="predicted"/>
<gene>
    <name evidence="2" type="ORF">LPC04_09130</name>
</gene>
<dbReference type="EMBL" id="JAJLJH010000001">
    <property type="protein sequence ID" value="MCK9685868.1"/>
    <property type="molecule type" value="Genomic_DNA"/>
</dbReference>
<keyword evidence="3" id="KW-1185">Reference proteome</keyword>
<evidence type="ECO:0000313" key="3">
    <source>
        <dbReference type="Proteomes" id="UP001139353"/>
    </source>
</evidence>
<name>A0A9X1YGY1_9BURK</name>
<evidence type="ECO:0000259" key="1">
    <source>
        <dbReference type="Pfam" id="PF00535"/>
    </source>
</evidence>
<dbReference type="InterPro" id="IPR001173">
    <property type="entry name" value="Glyco_trans_2-like"/>
</dbReference>
<organism evidence="2 3">
    <name type="scientific">Scleromatobacter humisilvae</name>
    <dbReference type="NCBI Taxonomy" id="2897159"/>
    <lineage>
        <taxon>Bacteria</taxon>
        <taxon>Pseudomonadati</taxon>
        <taxon>Pseudomonadota</taxon>
        <taxon>Betaproteobacteria</taxon>
        <taxon>Burkholderiales</taxon>
        <taxon>Sphaerotilaceae</taxon>
        <taxon>Scleromatobacter</taxon>
    </lineage>
</organism>
<dbReference type="CDD" id="cd04186">
    <property type="entry name" value="GT_2_like_c"/>
    <property type="match status" value="1"/>
</dbReference>
<reference evidence="2" key="1">
    <citation type="submission" date="2021-11" db="EMBL/GenBank/DDBJ databases">
        <title>BS-T2-15 a new species belonging to the Comamonadaceae family isolated from the soil of a French oak forest.</title>
        <authorList>
            <person name="Mieszkin S."/>
            <person name="Alain K."/>
        </authorList>
    </citation>
    <scope>NUCLEOTIDE SEQUENCE</scope>
    <source>
        <strain evidence="2">BS-T2-15</strain>
    </source>
</reference>
<dbReference type="Gene3D" id="3.90.550.10">
    <property type="entry name" value="Spore Coat Polysaccharide Biosynthesis Protein SpsA, Chain A"/>
    <property type="match status" value="1"/>
</dbReference>